<evidence type="ECO:0000313" key="6">
    <source>
        <dbReference type="Proteomes" id="UP000077881"/>
    </source>
</evidence>
<feature type="coiled-coil region" evidence="3">
    <location>
        <begin position="164"/>
        <end position="195"/>
    </location>
</feature>
<gene>
    <name evidence="5" type="ORF">ABB05_21010</name>
</gene>
<dbReference type="EMBL" id="LDJR01000060">
    <property type="protein sequence ID" value="OAK67599.1"/>
    <property type="molecule type" value="Genomic_DNA"/>
</dbReference>
<feature type="domain" description="YknX-like barrel-sandwich hybrid" evidence="4">
    <location>
        <begin position="63"/>
        <end position="212"/>
    </location>
</feature>
<dbReference type="Gene3D" id="2.40.30.170">
    <property type="match status" value="1"/>
</dbReference>
<dbReference type="AlphaFoldDB" id="A0A177ZJF2"/>
<organism evidence="5 6">
    <name type="scientific">Lederbergia galactosidilytica</name>
    <dbReference type="NCBI Taxonomy" id="217031"/>
    <lineage>
        <taxon>Bacteria</taxon>
        <taxon>Bacillati</taxon>
        <taxon>Bacillota</taxon>
        <taxon>Bacilli</taxon>
        <taxon>Bacillales</taxon>
        <taxon>Bacillaceae</taxon>
        <taxon>Lederbergia</taxon>
    </lineage>
</organism>
<dbReference type="Pfam" id="PF25984">
    <property type="entry name" value="BSH_YknX"/>
    <property type="match status" value="1"/>
</dbReference>
<protein>
    <recommendedName>
        <fullName evidence="4">YknX-like barrel-sandwich hybrid domain-containing protein</fullName>
    </recommendedName>
</protein>
<evidence type="ECO:0000256" key="3">
    <source>
        <dbReference type="SAM" id="Coils"/>
    </source>
</evidence>
<keyword evidence="6" id="KW-1185">Reference proteome</keyword>
<name>A0A177ZJF2_9BACI</name>
<comment type="subcellular location">
    <subcellularLocation>
        <location evidence="1">Cell envelope</location>
    </subcellularLocation>
</comment>
<comment type="caution">
    <text evidence="5">The sequence shown here is derived from an EMBL/GenBank/DDBJ whole genome shotgun (WGS) entry which is preliminary data.</text>
</comment>
<dbReference type="GO" id="GO:0030313">
    <property type="term" value="C:cell envelope"/>
    <property type="evidence" value="ECO:0007669"/>
    <property type="project" value="UniProtKB-SubCell"/>
</dbReference>
<keyword evidence="2 3" id="KW-0175">Coiled coil</keyword>
<dbReference type="PANTHER" id="PTHR32347">
    <property type="entry name" value="EFFLUX SYSTEM COMPONENT YKNX-RELATED"/>
    <property type="match status" value="1"/>
</dbReference>
<reference evidence="5 6" key="1">
    <citation type="submission" date="2015-05" db="EMBL/GenBank/DDBJ databases">
        <title>Comparison of genome.</title>
        <authorList>
            <person name="Zheng Z."/>
            <person name="Sun M."/>
        </authorList>
    </citation>
    <scope>NUCLEOTIDE SEQUENCE [LARGE SCALE GENOMIC DNA]</scope>
    <source>
        <strain evidence="5 6">G25-74</strain>
    </source>
</reference>
<dbReference type="PANTHER" id="PTHR32347:SF14">
    <property type="entry name" value="EFFLUX SYSTEM COMPONENT YKNX-RELATED"/>
    <property type="match status" value="1"/>
</dbReference>
<proteinExistence type="predicted"/>
<dbReference type="InterPro" id="IPR050465">
    <property type="entry name" value="UPF0194_transport"/>
</dbReference>
<dbReference type="OrthoDB" id="2446145at2"/>
<evidence type="ECO:0000256" key="1">
    <source>
        <dbReference type="ARBA" id="ARBA00004196"/>
    </source>
</evidence>
<accession>A0A177ZJF2</accession>
<dbReference type="RefSeq" id="WP_064468849.1">
    <property type="nucleotide sequence ID" value="NZ_LDJR01000060.1"/>
</dbReference>
<dbReference type="STRING" id="217031.ABB05_21010"/>
<feature type="coiled-coil region" evidence="3">
    <location>
        <begin position="93"/>
        <end position="130"/>
    </location>
</feature>
<evidence type="ECO:0000259" key="4">
    <source>
        <dbReference type="Pfam" id="PF25984"/>
    </source>
</evidence>
<evidence type="ECO:0000256" key="2">
    <source>
        <dbReference type="ARBA" id="ARBA00023054"/>
    </source>
</evidence>
<dbReference type="Proteomes" id="UP000077881">
    <property type="component" value="Unassembled WGS sequence"/>
</dbReference>
<dbReference type="InterPro" id="IPR058639">
    <property type="entry name" value="BSH_YknX-like"/>
</dbReference>
<sequence length="412" mass="46977">MKKSLILLLSVLFIGINIFLLEKDGSKAKRVTHLSQWDVLNSGNLEETLQTEGMVVPAEKQPIFLDPQTPFKNFLVENGEVVEKGTPLFEYESSHQEEQLAVVDAEISRLESEKENINFYIEELVRMKANFYTIDVFSQEKPEVESQAAKAVEAASLNGLSLSLDQTIAEKELEKSNIEETIQQYETQRETIQNGMNGLTIYSPVEGTVTALSLELKNPIMSIFSKNTIVEGQLSEKQVEKVQLDMPVKLYSSELDKKITGKVILIEELPLENAALDQPSFYRFTIEPETEDEKWRVGHHLQAKIILAEAHGVPIVSQKSVVKNGRHAFLWALTEDGTLEERPIQRGLLVDKRQEITSGMKTGEYYVPNPKEVRKTSPFITSFQWDKQMFHTWKEFSSRKIIKYLLVGLLQR</sequence>
<dbReference type="PATRIC" id="fig|217031.6.peg.4566"/>
<evidence type="ECO:0000313" key="5">
    <source>
        <dbReference type="EMBL" id="OAK67599.1"/>
    </source>
</evidence>
<dbReference type="Gene3D" id="2.40.420.20">
    <property type="match status" value="1"/>
</dbReference>